<evidence type="ECO:0000313" key="2">
    <source>
        <dbReference type="Proteomes" id="UP000768646"/>
    </source>
</evidence>
<accession>A0ACB7CG28</accession>
<protein>
    <submittedName>
        <fullName evidence="1">Uncharacterized protein</fullName>
    </submittedName>
</protein>
<comment type="caution">
    <text evidence="1">The sequence shown here is derived from an EMBL/GenBank/DDBJ whole genome shotgun (WGS) entry which is preliminary data.</text>
</comment>
<evidence type="ECO:0000313" key="1">
    <source>
        <dbReference type="EMBL" id="KAG4306530.1"/>
    </source>
</evidence>
<sequence>MSENHGKAKTLESLKNGSLRRRECLSPKSANENYCSGDSSSRLTLRKEYRKLIKITDEKKLDYIKIGNHGLVKTIKMADVLFQKVRRPQEATLDSLLLVQTADLANMRAKRLKLGDLLFDMDMYIGKLLSFIRCNKDRQSESFELNWVKIGKLAILCSKRPPTISFMLGPLSVERKERKVVRQERFQKNKEDLVLPDEVKGEEILLQNNTTPRNVMNIDNLLRLHSPIGLFEFIINPESFCQTVENMFYLSFLIREGKARLIKESSNMLVLESKDSSEELPERNKKQFIMYIDMEIWRDAIETLDITESIIPTR</sequence>
<organism evidence="1 2">
    <name type="scientific">Pneumocystis oryctolagi</name>
    <dbReference type="NCBI Taxonomy" id="42067"/>
    <lineage>
        <taxon>Eukaryota</taxon>
        <taxon>Fungi</taxon>
        <taxon>Dikarya</taxon>
        <taxon>Ascomycota</taxon>
        <taxon>Taphrinomycotina</taxon>
        <taxon>Pneumocystomycetes</taxon>
        <taxon>Pneumocystaceae</taxon>
        <taxon>Pneumocystis</taxon>
    </lineage>
</organism>
<keyword evidence="2" id="KW-1185">Reference proteome</keyword>
<reference evidence="1 2" key="1">
    <citation type="journal article" date="2021" name="Commun. Biol.">
        <title>Genomic insights into the host specific adaptation of the Pneumocystis genus.</title>
        <authorList>
            <person name="Cisse O.H."/>
            <person name="Ma L."/>
            <person name="Dekker J.P."/>
            <person name="Khil P.P."/>
            <person name="Youn J.-H."/>
            <person name="Brenchley J.M."/>
            <person name="Blair R."/>
            <person name="Pahar B."/>
            <person name="Chabe M."/>
            <person name="Van Rompay K.K.A."/>
            <person name="Keesler R."/>
            <person name="Sukura A."/>
            <person name="Hirsch V."/>
            <person name="Kutty G."/>
            <person name="Liu Y."/>
            <person name="Peng L."/>
            <person name="Chen J."/>
            <person name="Song J."/>
            <person name="Weissenbacher-Lang C."/>
            <person name="Xu J."/>
            <person name="Upham N.S."/>
            <person name="Stajich J.E."/>
            <person name="Cuomo C.A."/>
            <person name="Cushion M.T."/>
            <person name="Kovacs J.A."/>
        </authorList>
    </citation>
    <scope>NUCLEOTIDE SEQUENCE [LARGE SCALE GENOMIC DNA]</scope>
    <source>
        <strain evidence="1 2">RABM</strain>
    </source>
</reference>
<gene>
    <name evidence="1" type="ORF">PORY_000518</name>
</gene>
<proteinExistence type="predicted"/>
<name>A0ACB7CG28_9ASCO</name>
<dbReference type="Proteomes" id="UP000768646">
    <property type="component" value="Unassembled WGS sequence"/>
</dbReference>
<dbReference type="EMBL" id="JABTEG010000001">
    <property type="protein sequence ID" value="KAG4306530.1"/>
    <property type="molecule type" value="Genomic_DNA"/>
</dbReference>